<dbReference type="Proteomes" id="UP001303408">
    <property type="component" value="Chromosome"/>
</dbReference>
<dbReference type="AlphaFoldDB" id="A0AA96FBJ8"/>
<feature type="region of interest" description="Disordered" evidence="1">
    <location>
        <begin position="1"/>
        <end position="33"/>
    </location>
</feature>
<proteinExistence type="predicted"/>
<accession>A0AA96FBJ8</accession>
<dbReference type="EMBL" id="CP134880">
    <property type="protein sequence ID" value="WNM26402.1"/>
    <property type="molecule type" value="Genomic_DNA"/>
</dbReference>
<dbReference type="KEGG" id="dcp:RN607_09325"/>
<dbReference type="RefSeq" id="WP_313542145.1">
    <property type="nucleotide sequence ID" value="NZ_CP134880.1"/>
</dbReference>
<evidence type="ECO:0000256" key="1">
    <source>
        <dbReference type="SAM" id="MobiDB-lite"/>
    </source>
</evidence>
<protein>
    <submittedName>
        <fullName evidence="2">Uncharacterized protein</fullName>
    </submittedName>
</protein>
<sequence length="174" mass="18522">MRWFAARPQRGTTTGSDSPSPAGAAAGPAEPEPTHVAVSYEDPFLAVPHLKNATAAVCARLRLSLRTVDDVDSLVDAALNVDAAHVVLFPHFDQLLLHVPDLTDPHWHGARLDPAAAQRAGVRYVIGTAGQDGNILEALQRIFGPDVVGIFADVNTTADTARLEHQLEQALDPS</sequence>
<feature type="compositionally biased region" description="Low complexity" evidence="1">
    <location>
        <begin position="18"/>
        <end position="29"/>
    </location>
</feature>
<organism evidence="2">
    <name type="scientific">Demequina capsici</name>
    <dbReference type="NCBI Taxonomy" id="3075620"/>
    <lineage>
        <taxon>Bacteria</taxon>
        <taxon>Bacillati</taxon>
        <taxon>Actinomycetota</taxon>
        <taxon>Actinomycetes</taxon>
        <taxon>Micrococcales</taxon>
        <taxon>Demequinaceae</taxon>
        <taxon>Demequina</taxon>
    </lineage>
</organism>
<reference evidence="2" key="1">
    <citation type="submission" date="2023-09" db="EMBL/GenBank/DDBJ databases">
        <title>Demequina sp. a novel bacteria isolated from Capsicum annuum.</title>
        <authorList>
            <person name="Humaira Z."/>
            <person name="Lee J."/>
            <person name="Cho D."/>
        </authorList>
    </citation>
    <scope>NUCLEOTIDE SEQUENCE</scope>
    <source>
        <strain evidence="2">PMTSA13</strain>
    </source>
</reference>
<gene>
    <name evidence="2" type="ORF">RN607_09325</name>
</gene>
<name>A0AA96FBJ8_9MICO</name>
<evidence type="ECO:0000313" key="2">
    <source>
        <dbReference type="EMBL" id="WNM26402.1"/>
    </source>
</evidence>